<evidence type="ECO:0000313" key="1">
    <source>
        <dbReference type="EMBL" id="KKN69172.1"/>
    </source>
</evidence>
<sequence>MTERRAYLDIHVWTAELGGSAIHGQSVDIDEMTEDDFRREITEAAVAAVAGRLGILVRAVDFESAWYFTAHPCRELVGIQQDACGEPTAAVAAVAGFPARRICPLRHTFEEPAKGGGEIDETLD</sequence>
<gene>
    <name evidence="1" type="ORF">LCGC14_0443480</name>
</gene>
<organism evidence="1">
    <name type="scientific">marine sediment metagenome</name>
    <dbReference type="NCBI Taxonomy" id="412755"/>
    <lineage>
        <taxon>unclassified sequences</taxon>
        <taxon>metagenomes</taxon>
        <taxon>ecological metagenomes</taxon>
    </lineage>
</organism>
<dbReference type="EMBL" id="LAZR01000431">
    <property type="protein sequence ID" value="KKN69172.1"/>
    <property type="molecule type" value="Genomic_DNA"/>
</dbReference>
<name>A0A0F9T2V7_9ZZZZ</name>
<proteinExistence type="predicted"/>
<reference evidence="1" key="1">
    <citation type="journal article" date="2015" name="Nature">
        <title>Complex archaea that bridge the gap between prokaryotes and eukaryotes.</title>
        <authorList>
            <person name="Spang A."/>
            <person name="Saw J.H."/>
            <person name="Jorgensen S.L."/>
            <person name="Zaremba-Niedzwiedzka K."/>
            <person name="Martijn J."/>
            <person name="Lind A.E."/>
            <person name="van Eijk R."/>
            <person name="Schleper C."/>
            <person name="Guy L."/>
            <person name="Ettema T.J."/>
        </authorList>
    </citation>
    <scope>NUCLEOTIDE SEQUENCE</scope>
</reference>
<comment type="caution">
    <text evidence="1">The sequence shown here is derived from an EMBL/GenBank/DDBJ whole genome shotgun (WGS) entry which is preliminary data.</text>
</comment>
<accession>A0A0F9T2V7</accession>
<protein>
    <submittedName>
        <fullName evidence="1">Uncharacterized protein</fullName>
    </submittedName>
</protein>
<dbReference type="AlphaFoldDB" id="A0A0F9T2V7"/>